<accession>A0ABV4WZW7</accession>
<protein>
    <submittedName>
        <fullName evidence="1">Uncharacterized protein</fullName>
    </submittedName>
</protein>
<dbReference type="RefSeq" id="WP_413269206.1">
    <property type="nucleotide sequence ID" value="NZ_JBHFNQ010000037.1"/>
</dbReference>
<dbReference type="EMBL" id="JBHFNQ010000037">
    <property type="protein sequence ID" value="MFB2876065.1"/>
    <property type="molecule type" value="Genomic_DNA"/>
</dbReference>
<organism evidence="1 2">
    <name type="scientific">Floridaenema aerugineum BLCC-F46</name>
    <dbReference type="NCBI Taxonomy" id="3153654"/>
    <lineage>
        <taxon>Bacteria</taxon>
        <taxon>Bacillati</taxon>
        <taxon>Cyanobacteriota</taxon>
        <taxon>Cyanophyceae</taxon>
        <taxon>Oscillatoriophycideae</taxon>
        <taxon>Aerosakkonematales</taxon>
        <taxon>Aerosakkonemataceae</taxon>
        <taxon>Floridanema</taxon>
        <taxon>Floridanema aerugineum</taxon>
    </lineage>
</organism>
<sequence>MPQKKSGWDLYETISQDNSQCSLIVEHTGKPLTIYWKNTSNGYMISFEECKFENIKGTFFYDNKPLEMLHIYNRSWTTNSGESSDSQEWSNVSNLPCTTLVNAILNQKILKIVTKKTEPDIWVFKSHNYCPAPAGTPIDLAISISIEYTFDFSNLKCTYSYYRDDDSST</sequence>
<proteinExistence type="predicted"/>
<comment type="caution">
    <text evidence="1">The sequence shown here is derived from an EMBL/GenBank/DDBJ whole genome shotgun (WGS) entry which is preliminary data.</text>
</comment>
<dbReference type="Proteomes" id="UP001576774">
    <property type="component" value="Unassembled WGS sequence"/>
</dbReference>
<evidence type="ECO:0000313" key="1">
    <source>
        <dbReference type="EMBL" id="MFB2876065.1"/>
    </source>
</evidence>
<gene>
    <name evidence="1" type="ORF">ACE1CC_04155</name>
</gene>
<keyword evidence="2" id="KW-1185">Reference proteome</keyword>
<name>A0ABV4WZW7_9CYAN</name>
<reference evidence="1 2" key="1">
    <citation type="submission" date="2024-09" db="EMBL/GenBank/DDBJ databases">
        <title>Floridaenema gen nov. (Aerosakkonemataceae, Aerosakkonematales ord. nov., Cyanobacteria) from benthic tropical and subtropical fresh waters, with the description of four new species.</title>
        <authorList>
            <person name="Moretto J.A."/>
            <person name="Berthold D.E."/>
            <person name="Lefler F.W."/>
            <person name="Huang I.-S."/>
            <person name="Laughinghouse H. IV."/>
        </authorList>
    </citation>
    <scope>NUCLEOTIDE SEQUENCE [LARGE SCALE GENOMIC DNA]</scope>
    <source>
        <strain evidence="1 2">BLCC-F46</strain>
    </source>
</reference>
<evidence type="ECO:0000313" key="2">
    <source>
        <dbReference type="Proteomes" id="UP001576774"/>
    </source>
</evidence>